<accession>A0A9K3Q7H4</accession>
<keyword evidence="2" id="KW-1185">Reference proteome</keyword>
<dbReference type="Proteomes" id="UP000693970">
    <property type="component" value="Unassembled WGS sequence"/>
</dbReference>
<dbReference type="EMBL" id="JAGRRH010000002">
    <property type="protein sequence ID" value="KAG7373616.1"/>
    <property type="molecule type" value="Genomic_DNA"/>
</dbReference>
<evidence type="ECO:0000313" key="1">
    <source>
        <dbReference type="EMBL" id="KAG7373616.1"/>
    </source>
</evidence>
<reference evidence="1" key="2">
    <citation type="submission" date="2021-04" db="EMBL/GenBank/DDBJ databases">
        <authorList>
            <person name="Podell S."/>
        </authorList>
    </citation>
    <scope>NUCLEOTIDE SEQUENCE</scope>
    <source>
        <strain evidence="1">Hildebrandi</strain>
    </source>
</reference>
<reference evidence="1" key="1">
    <citation type="journal article" date="2021" name="Sci. Rep.">
        <title>Diploid genomic architecture of Nitzschia inconspicua, an elite biomass production diatom.</title>
        <authorList>
            <person name="Oliver A."/>
            <person name="Podell S."/>
            <person name="Pinowska A."/>
            <person name="Traller J.C."/>
            <person name="Smith S.R."/>
            <person name="McClure R."/>
            <person name="Beliaev A."/>
            <person name="Bohutskyi P."/>
            <person name="Hill E.A."/>
            <person name="Rabines A."/>
            <person name="Zheng H."/>
            <person name="Allen L.Z."/>
            <person name="Kuo A."/>
            <person name="Grigoriev I.V."/>
            <person name="Allen A.E."/>
            <person name="Hazlebeck D."/>
            <person name="Allen E.E."/>
        </authorList>
    </citation>
    <scope>NUCLEOTIDE SEQUENCE</scope>
    <source>
        <strain evidence="1">Hildebrandi</strain>
    </source>
</reference>
<evidence type="ECO:0000313" key="2">
    <source>
        <dbReference type="Proteomes" id="UP000693970"/>
    </source>
</evidence>
<dbReference type="AlphaFoldDB" id="A0A9K3Q7H4"/>
<organism evidence="1 2">
    <name type="scientific">Nitzschia inconspicua</name>
    <dbReference type="NCBI Taxonomy" id="303405"/>
    <lineage>
        <taxon>Eukaryota</taxon>
        <taxon>Sar</taxon>
        <taxon>Stramenopiles</taxon>
        <taxon>Ochrophyta</taxon>
        <taxon>Bacillariophyta</taxon>
        <taxon>Bacillariophyceae</taxon>
        <taxon>Bacillariophycidae</taxon>
        <taxon>Bacillariales</taxon>
        <taxon>Bacillariaceae</taxon>
        <taxon>Nitzschia</taxon>
    </lineage>
</organism>
<sequence length="162" mass="17776">MMMMNTENSFSTVDTVSSFSGQANEDSTTSVALNPTIPSRRYGRRIKMQSDISGMFLESMEPSSSPSFSSLHILPSFSSSGSMASFSLTGAPDIPTTPATHKHFPVSTEMSPFLSPARRLRQVKRRLLLQSVIQSTSEQMAALQSQQLRSERFGSLDSQEAE</sequence>
<gene>
    <name evidence="1" type="ORF">IV203_034340</name>
</gene>
<protein>
    <submittedName>
        <fullName evidence="1">Uncharacterized protein</fullName>
    </submittedName>
</protein>
<name>A0A9K3Q7H4_9STRA</name>
<proteinExistence type="predicted"/>
<comment type="caution">
    <text evidence="1">The sequence shown here is derived from an EMBL/GenBank/DDBJ whole genome shotgun (WGS) entry which is preliminary data.</text>
</comment>